<evidence type="ECO:0000256" key="8">
    <source>
        <dbReference type="ARBA" id="ARBA00022989"/>
    </source>
</evidence>
<evidence type="ECO:0000256" key="5">
    <source>
        <dbReference type="ARBA" id="ARBA00022692"/>
    </source>
</evidence>
<dbReference type="EC" id="1.3.1.70" evidence="3"/>
<dbReference type="Gene3D" id="1.20.120.1630">
    <property type="match status" value="1"/>
</dbReference>
<evidence type="ECO:0000256" key="15">
    <source>
        <dbReference type="ARBA" id="ARBA00030165"/>
    </source>
</evidence>
<keyword evidence="10" id="KW-0756">Sterol biosynthesis</keyword>
<evidence type="ECO:0000256" key="16">
    <source>
        <dbReference type="ARBA" id="ARBA00031227"/>
    </source>
</evidence>
<evidence type="ECO:0000256" key="19">
    <source>
        <dbReference type="SAM" id="Phobius"/>
    </source>
</evidence>
<keyword evidence="9" id="KW-0560">Oxidoreductase</keyword>
<proteinExistence type="inferred from homology"/>
<dbReference type="EMBL" id="HBGK01048157">
    <property type="protein sequence ID" value="CAD9307932.1"/>
    <property type="molecule type" value="Transcribed_RNA"/>
</dbReference>
<evidence type="ECO:0000313" key="20">
    <source>
        <dbReference type="EMBL" id="CAD9307932.1"/>
    </source>
</evidence>
<keyword evidence="13" id="KW-1207">Sterol metabolism</keyword>
<dbReference type="PROSITE" id="PS01018">
    <property type="entry name" value="STEROL_REDUCT_2"/>
    <property type="match status" value="1"/>
</dbReference>
<evidence type="ECO:0000256" key="17">
    <source>
        <dbReference type="ARBA" id="ARBA00060577"/>
    </source>
</evidence>
<feature type="transmembrane region" description="Helical" evidence="19">
    <location>
        <begin position="6"/>
        <end position="26"/>
    </location>
</feature>
<evidence type="ECO:0000256" key="7">
    <source>
        <dbReference type="ARBA" id="ARBA00022955"/>
    </source>
</evidence>
<dbReference type="Pfam" id="PF01222">
    <property type="entry name" value="ERG4_ERG24"/>
    <property type="match status" value="1"/>
</dbReference>
<evidence type="ECO:0000256" key="4">
    <source>
        <dbReference type="ARBA" id="ARBA00022516"/>
    </source>
</evidence>
<evidence type="ECO:0000256" key="10">
    <source>
        <dbReference type="ARBA" id="ARBA00023011"/>
    </source>
</evidence>
<keyword evidence="4" id="KW-0444">Lipid biosynthesis</keyword>
<feature type="transmembrane region" description="Helical" evidence="19">
    <location>
        <begin position="38"/>
        <end position="57"/>
    </location>
</feature>
<dbReference type="AlphaFoldDB" id="A0A7S1YLF1"/>
<organism evidence="20">
    <name type="scientific">Grammatophora oceanica</name>
    <dbReference type="NCBI Taxonomy" id="210454"/>
    <lineage>
        <taxon>Eukaryota</taxon>
        <taxon>Sar</taxon>
        <taxon>Stramenopiles</taxon>
        <taxon>Ochrophyta</taxon>
        <taxon>Bacillariophyta</taxon>
        <taxon>Fragilariophyceae</taxon>
        <taxon>Fragilariophycidae</taxon>
        <taxon>Rhabdonematales</taxon>
        <taxon>Grammatophoraceae</taxon>
        <taxon>Grammatophora</taxon>
    </lineage>
</organism>
<keyword evidence="8 19" id="KW-1133">Transmembrane helix</keyword>
<comment type="pathway">
    <text evidence="17">Steroid biosynthesis.</text>
</comment>
<keyword evidence="6" id="KW-0521">NADP</keyword>
<dbReference type="PANTHER" id="PTHR21257:SF52">
    <property type="entry name" value="DELTA(14)-STEROL REDUCTASE TM7SF2"/>
    <property type="match status" value="1"/>
</dbReference>
<keyword evidence="12 19" id="KW-0472">Membrane</keyword>
<dbReference type="PANTHER" id="PTHR21257">
    <property type="entry name" value="DELTA(14)-STEROL REDUCTASE"/>
    <property type="match status" value="1"/>
</dbReference>
<protein>
    <recommendedName>
        <fullName evidence="18">Delta(14)-sterol reductase</fullName>
        <ecNumber evidence="3">1.3.1.70</ecNumber>
    </recommendedName>
    <alternativeName>
        <fullName evidence="15">C-14 sterol reductase</fullName>
    </alternativeName>
    <alternativeName>
        <fullName evidence="16">Sterol C14-reductase</fullName>
    </alternativeName>
</protein>
<dbReference type="FunFam" id="1.20.120.1630:FF:000011">
    <property type="entry name" value="Delta(14)-sterol reductase"/>
    <property type="match status" value="1"/>
</dbReference>
<evidence type="ECO:0000256" key="11">
    <source>
        <dbReference type="ARBA" id="ARBA00023098"/>
    </source>
</evidence>
<accession>A0A7S1YLF1</accession>
<sequence>MDITTDGFGFMLAFGDLAWVPFTYSVQAKYLVKHDPQFGLLELSLILGLHMLGYFVFRGANGQKDAFRRDPNSPRVSHLKFLQTKRGTKLLTSGWWGMARKINYTGDWIMGLSWCLVCGFESIVPYYYAIYFAILLVHRSIRDDHMCQEKYGEDWQTYKKLVPYRFIPGVV</sequence>
<evidence type="ECO:0000256" key="1">
    <source>
        <dbReference type="ARBA" id="ARBA00004141"/>
    </source>
</evidence>
<evidence type="ECO:0000256" key="14">
    <source>
        <dbReference type="ARBA" id="ARBA00023221"/>
    </source>
</evidence>
<evidence type="ECO:0000256" key="2">
    <source>
        <dbReference type="ARBA" id="ARBA00005402"/>
    </source>
</evidence>
<dbReference type="InterPro" id="IPR018083">
    <property type="entry name" value="Sterol_reductase_CS"/>
</dbReference>
<dbReference type="GO" id="GO:0050613">
    <property type="term" value="F:Delta14-sterol reductase activity"/>
    <property type="evidence" value="ECO:0007669"/>
    <property type="project" value="UniProtKB-EC"/>
</dbReference>
<keyword evidence="14" id="KW-0753">Steroid metabolism</keyword>
<evidence type="ECO:0000256" key="3">
    <source>
        <dbReference type="ARBA" id="ARBA00012413"/>
    </source>
</evidence>
<evidence type="ECO:0000256" key="9">
    <source>
        <dbReference type="ARBA" id="ARBA00023002"/>
    </source>
</evidence>
<feature type="transmembrane region" description="Helical" evidence="19">
    <location>
        <begin position="108"/>
        <end position="137"/>
    </location>
</feature>
<reference evidence="20" key="1">
    <citation type="submission" date="2021-01" db="EMBL/GenBank/DDBJ databases">
        <authorList>
            <person name="Corre E."/>
            <person name="Pelletier E."/>
            <person name="Niang G."/>
            <person name="Scheremetjew M."/>
            <person name="Finn R."/>
            <person name="Kale V."/>
            <person name="Holt S."/>
            <person name="Cochrane G."/>
            <person name="Meng A."/>
            <person name="Brown T."/>
            <person name="Cohen L."/>
        </authorList>
    </citation>
    <scope>NUCLEOTIDE SEQUENCE</scope>
    <source>
        <strain evidence="20">CCMP 410</strain>
    </source>
</reference>
<evidence type="ECO:0000256" key="13">
    <source>
        <dbReference type="ARBA" id="ARBA00023166"/>
    </source>
</evidence>
<evidence type="ECO:0000256" key="12">
    <source>
        <dbReference type="ARBA" id="ARBA00023136"/>
    </source>
</evidence>
<keyword evidence="5 19" id="KW-0812">Transmembrane</keyword>
<comment type="subcellular location">
    <subcellularLocation>
        <location evidence="1">Membrane</location>
        <topology evidence="1">Multi-pass membrane protein</topology>
    </subcellularLocation>
</comment>
<keyword evidence="11" id="KW-0443">Lipid metabolism</keyword>
<evidence type="ECO:0000256" key="18">
    <source>
        <dbReference type="ARBA" id="ARBA00069705"/>
    </source>
</evidence>
<evidence type="ECO:0000256" key="6">
    <source>
        <dbReference type="ARBA" id="ARBA00022857"/>
    </source>
</evidence>
<comment type="similarity">
    <text evidence="2">Belongs to the ERG4/ERG24 family.</text>
</comment>
<dbReference type="GO" id="GO:0005789">
    <property type="term" value="C:endoplasmic reticulum membrane"/>
    <property type="evidence" value="ECO:0007669"/>
    <property type="project" value="TreeGrafter"/>
</dbReference>
<dbReference type="InterPro" id="IPR001171">
    <property type="entry name" value="ERG24_DHCR-like"/>
</dbReference>
<keyword evidence="7" id="KW-0752">Steroid biosynthesis</keyword>
<name>A0A7S1YLF1_9STRA</name>
<gene>
    <name evidence="20" type="ORF">GOCE00092_LOCUS25279</name>
</gene>
<dbReference type="GO" id="GO:0016126">
    <property type="term" value="P:sterol biosynthetic process"/>
    <property type="evidence" value="ECO:0007669"/>
    <property type="project" value="UniProtKB-KW"/>
</dbReference>